<evidence type="ECO:0000313" key="1">
    <source>
        <dbReference type="EMBL" id="RPA76141.1"/>
    </source>
</evidence>
<proteinExistence type="predicted"/>
<keyword evidence="2" id="KW-1185">Reference proteome</keyword>
<evidence type="ECO:0008006" key="3">
    <source>
        <dbReference type="Google" id="ProtNLM"/>
    </source>
</evidence>
<organism evidence="1 2">
    <name type="scientific">Ascobolus immersus RN42</name>
    <dbReference type="NCBI Taxonomy" id="1160509"/>
    <lineage>
        <taxon>Eukaryota</taxon>
        <taxon>Fungi</taxon>
        <taxon>Dikarya</taxon>
        <taxon>Ascomycota</taxon>
        <taxon>Pezizomycotina</taxon>
        <taxon>Pezizomycetes</taxon>
        <taxon>Pezizales</taxon>
        <taxon>Ascobolaceae</taxon>
        <taxon>Ascobolus</taxon>
    </lineage>
</organism>
<sequence length="289" mass="32450">MPVTFRDLPPEIVIEIFTNLPSVYDATNFRNLDHSTRILISNQIYHQYFLSISDYELLEFFAGTPFNRSVSALLLKQGGTGKTGWIPKAGRNLGSDIAVLGQMVDLVTRGERLDIEVNNFEIRRARDLVSTLLSENFHCLGLTAKQANSTYITDKGNRLQTCARKVISYLHVLYIELFAPLEDPNASAFERSEIFYMAVAAFSSDILDASEYLIAGGCCGTVPHIIMPEWKYFQRVMASNVEFMPWLEHLYHRYPVRAFCLALVLVAAVCVAGLDVHADGTTNEAESNH</sequence>
<name>A0A3N4HVY0_ASCIM</name>
<dbReference type="AlphaFoldDB" id="A0A3N4HVY0"/>
<accession>A0A3N4HVY0</accession>
<gene>
    <name evidence="1" type="ORF">BJ508DRAFT_379614</name>
</gene>
<dbReference type="EMBL" id="ML119750">
    <property type="protein sequence ID" value="RPA76141.1"/>
    <property type="molecule type" value="Genomic_DNA"/>
</dbReference>
<reference evidence="1 2" key="1">
    <citation type="journal article" date="2018" name="Nat. Ecol. Evol.">
        <title>Pezizomycetes genomes reveal the molecular basis of ectomycorrhizal truffle lifestyle.</title>
        <authorList>
            <person name="Murat C."/>
            <person name="Payen T."/>
            <person name="Noel B."/>
            <person name="Kuo A."/>
            <person name="Morin E."/>
            <person name="Chen J."/>
            <person name="Kohler A."/>
            <person name="Krizsan K."/>
            <person name="Balestrini R."/>
            <person name="Da Silva C."/>
            <person name="Montanini B."/>
            <person name="Hainaut M."/>
            <person name="Levati E."/>
            <person name="Barry K.W."/>
            <person name="Belfiori B."/>
            <person name="Cichocki N."/>
            <person name="Clum A."/>
            <person name="Dockter R.B."/>
            <person name="Fauchery L."/>
            <person name="Guy J."/>
            <person name="Iotti M."/>
            <person name="Le Tacon F."/>
            <person name="Lindquist E.A."/>
            <person name="Lipzen A."/>
            <person name="Malagnac F."/>
            <person name="Mello A."/>
            <person name="Molinier V."/>
            <person name="Miyauchi S."/>
            <person name="Poulain J."/>
            <person name="Riccioni C."/>
            <person name="Rubini A."/>
            <person name="Sitrit Y."/>
            <person name="Splivallo R."/>
            <person name="Traeger S."/>
            <person name="Wang M."/>
            <person name="Zifcakova L."/>
            <person name="Wipf D."/>
            <person name="Zambonelli A."/>
            <person name="Paolocci F."/>
            <person name="Nowrousian M."/>
            <person name="Ottonello S."/>
            <person name="Baldrian P."/>
            <person name="Spatafora J.W."/>
            <person name="Henrissat B."/>
            <person name="Nagy L.G."/>
            <person name="Aury J.M."/>
            <person name="Wincker P."/>
            <person name="Grigoriev I.V."/>
            <person name="Bonfante P."/>
            <person name="Martin F.M."/>
        </authorList>
    </citation>
    <scope>NUCLEOTIDE SEQUENCE [LARGE SCALE GENOMIC DNA]</scope>
    <source>
        <strain evidence="1 2">RN42</strain>
    </source>
</reference>
<dbReference type="Proteomes" id="UP000275078">
    <property type="component" value="Unassembled WGS sequence"/>
</dbReference>
<protein>
    <recommendedName>
        <fullName evidence="3">F-box domain-containing protein</fullName>
    </recommendedName>
</protein>
<evidence type="ECO:0000313" key="2">
    <source>
        <dbReference type="Proteomes" id="UP000275078"/>
    </source>
</evidence>